<evidence type="ECO:0000313" key="4">
    <source>
        <dbReference type="Proteomes" id="UP001274896"/>
    </source>
</evidence>
<reference evidence="3" key="1">
    <citation type="submission" date="2023-06" db="EMBL/GenBank/DDBJ databases">
        <title>Male Hemibagrus guttatus genome.</title>
        <authorList>
            <person name="Bian C."/>
        </authorList>
    </citation>
    <scope>NUCLEOTIDE SEQUENCE</scope>
    <source>
        <strain evidence="3">Male_cb2023</strain>
        <tissue evidence="3">Muscle</tissue>
    </source>
</reference>
<name>A0AAE0VF23_9TELE</name>
<dbReference type="Proteomes" id="UP001274896">
    <property type="component" value="Unassembled WGS sequence"/>
</dbReference>
<dbReference type="SMART" id="SM00298">
    <property type="entry name" value="CHROMO"/>
    <property type="match status" value="1"/>
</dbReference>
<dbReference type="Pfam" id="PF00385">
    <property type="entry name" value="Chromo"/>
    <property type="match status" value="1"/>
</dbReference>
<dbReference type="GO" id="GO:0005634">
    <property type="term" value="C:nucleus"/>
    <property type="evidence" value="ECO:0007669"/>
    <property type="project" value="UniProtKB-SubCell"/>
</dbReference>
<evidence type="ECO:0000256" key="1">
    <source>
        <dbReference type="ARBA" id="ARBA00004123"/>
    </source>
</evidence>
<dbReference type="InterPro" id="IPR023780">
    <property type="entry name" value="Chromo_domain"/>
</dbReference>
<comment type="subcellular location">
    <subcellularLocation>
        <location evidence="1">Nucleus</location>
    </subcellularLocation>
</comment>
<proteinExistence type="predicted"/>
<dbReference type="AlphaFoldDB" id="A0AAE0VF23"/>
<dbReference type="InterPro" id="IPR016197">
    <property type="entry name" value="Chromo-like_dom_sf"/>
</dbReference>
<dbReference type="Gene3D" id="2.40.50.40">
    <property type="match status" value="1"/>
</dbReference>
<dbReference type="EMBL" id="JAUCMX010000002">
    <property type="protein sequence ID" value="KAK3553758.1"/>
    <property type="molecule type" value="Genomic_DNA"/>
</dbReference>
<protein>
    <recommendedName>
        <fullName evidence="2">Chromo domain-containing protein</fullName>
    </recommendedName>
</protein>
<dbReference type="SUPFAM" id="SSF54160">
    <property type="entry name" value="Chromo domain-like"/>
    <property type="match status" value="1"/>
</dbReference>
<evidence type="ECO:0000313" key="3">
    <source>
        <dbReference type="EMBL" id="KAK3553758.1"/>
    </source>
</evidence>
<dbReference type="InterPro" id="IPR056924">
    <property type="entry name" value="SH3_Tf2-1"/>
</dbReference>
<dbReference type="PROSITE" id="PS50013">
    <property type="entry name" value="CHROMO_2"/>
    <property type="match status" value="1"/>
</dbReference>
<sequence length="814" mass="91850">MQTERKIQEISRYLRTFCHGHQDSWSQYLGWAEFGYQPPLFPWSGEPSDIPVVDHWFRESERVWDSSHHQLQRALSRCRRTANLRWSDAPAYQPGQKVWLSTKDIHLRLPCRKLSPRFIGPFTILKQINPSLATEQPNPPPPPLLLDDGTTYELKETLDSRRRGGQLEYLVDWEGYGPEERSWVPCDDILDPNLLETFHTAHPHRPAPRGRGLQETRLVNVRKNILLIFKNFTIVPSEADVLKSANALLDPKIRRARDLDTQKLSDPVSIQDVTYQKIDNNSYIISFAFQISNVTIYKNIQLRNQTYDLIQNTINRLLNDILYAKEATPFVFPQANYEFNGKEIVVDSQHTFVEGDTKWTPSEFVSAVLNIRVSSTTASPATTKLVALTLSSTPSIISGSAVVQTWMVFSSTSSIPSKSLVLSSTETLLSSRLTNLIDSVKVLNFTYEKISDTNYAVIFTFSISNISISENSDLRNNTYNQVASISNNVLNVLLNKPGAEPFKPHNFSFILGNVLIYIRLVFKNLTRVPSEADILNAANALLDAKIRRARDLVTQKLSDPVSIQEVKYQKIENKPYIISFGFQINNVTISKDIQLRNETYTLIQTTINSLLNIILNVKDAPEFVFPFANYTNCPEPGLKFLNMLSSINRCKGDKVPDIVGTAKLTQAITLLPRQEHLVWGKLLLNIPASMGSTILIEPARARTHKKSIMVRRVIASMSGDGWVPFRIINPLDKPITLKRNSKIADVFPVVAVEDLGAHSDQENKELVSVQSQCTVGSTISDEDSCIVYRLPESLQKLNLGNLDIDSCLLIGIVS</sequence>
<organism evidence="3 4">
    <name type="scientific">Hemibagrus guttatus</name>
    <dbReference type="NCBI Taxonomy" id="175788"/>
    <lineage>
        <taxon>Eukaryota</taxon>
        <taxon>Metazoa</taxon>
        <taxon>Chordata</taxon>
        <taxon>Craniata</taxon>
        <taxon>Vertebrata</taxon>
        <taxon>Euteleostomi</taxon>
        <taxon>Actinopterygii</taxon>
        <taxon>Neopterygii</taxon>
        <taxon>Teleostei</taxon>
        <taxon>Ostariophysi</taxon>
        <taxon>Siluriformes</taxon>
        <taxon>Bagridae</taxon>
        <taxon>Hemibagrus</taxon>
    </lineage>
</organism>
<gene>
    <name evidence="3" type="ORF">QTP70_009186</name>
</gene>
<keyword evidence="4" id="KW-1185">Reference proteome</keyword>
<comment type="caution">
    <text evidence="3">The sequence shown here is derived from an EMBL/GenBank/DDBJ whole genome shotgun (WGS) entry which is preliminary data.</text>
</comment>
<accession>A0AAE0VF23</accession>
<dbReference type="Pfam" id="PF24626">
    <property type="entry name" value="SH3_Tf2-1"/>
    <property type="match status" value="1"/>
</dbReference>
<feature type="domain" description="Chromo" evidence="2">
    <location>
        <begin position="152"/>
        <end position="210"/>
    </location>
</feature>
<evidence type="ECO:0000259" key="2">
    <source>
        <dbReference type="PROSITE" id="PS50013"/>
    </source>
</evidence>
<dbReference type="InterPro" id="IPR000953">
    <property type="entry name" value="Chromo/chromo_shadow_dom"/>
</dbReference>